<dbReference type="Proteomes" id="UP001204144">
    <property type="component" value="Unassembled WGS sequence"/>
</dbReference>
<dbReference type="RefSeq" id="WP_255038389.1">
    <property type="nucleotide sequence ID" value="NZ_RJUF01000175.1"/>
</dbReference>
<sequence length="141" mass="16629">MIRAANIKDLESVKLLVEELEEQVFDFEVFRGIFDRNLQDKNVHYFVAEVDSSVVGFMSLFESTPLHHCYKIAELQELIINHKYRGLHIGEAFIKVAFELGVINNWTQIELSSHMKRLKAHSFYMRNGLTRRHFKFVKTLK</sequence>
<dbReference type="SUPFAM" id="SSF55729">
    <property type="entry name" value="Acyl-CoA N-acyltransferases (Nat)"/>
    <property type="match status" value="1"/>
</dbReference>
<dbReference type="InterPro" id="IPR000182">
    <property type="entry name" value="GNAT_dom"/>
</dbReference>
<dbReference type="PROSITE" id="PS51186">
    <property type="entry name" value="GNAT"/>
    <property type="match status" value="1"/>
</dbReference>
<dbReference type="GO" id="GO:0016747">
    <property type="term" value="F:acyltransferase activity, transferring groups other than amino-acyl groups"/>
    <property type="evidence" value="ECO:0007669"/>
    <property type="project" value="InterPro"/>
</dbReference>
<dbReference type="InterPro" id="IPR016181">
    <property type="entry name" value="Acyl_CoA_acyltransferase"/>
</dbReference>
<evidence type="ECO:0000259" key="1">
    <source>
        <dbReference type="PROSITE" id="PS51186"/>
    </source>
</evidence>
<gene>
    <name evidence="2" type="ORF">EGI31_17295</name>
</gene>
<accession>A0AAE3H575</accession>
<organism evidence="2 3">
    <name type="scientific">Lacihabitans soyangensis</name>
    <dbReference type="NCBI Taxonomy" id="869394"/>
    <lineage>
        <taxon>Bacteria</taxon>
        <taxon>Pseudomonadati</taxon>
        <taxon>Bacteroidota</taxon>
        <taxon>Cytophagia</taxon>
        <taxon>Cytophagales</taxon>
        <taxon>Leadbetterellaceae</taxon>
        <taxon>Lacihabitans</taxon>
    </lineage>
</organism>
<proteinExistence type="predicted"/>
<protein>
    <submittedName>
        <fullName evidence="2">GNAT family N-acetyltransferase</fullName>
    </submittedName>
</protein>
<name>A0AAE3H575_9BACT</name>
<evidence type="ECO:0000313" key="3">
    <source>
        <dbReference type="Proteomes" id="UP001204144"/>
    </source>
</evidence>
<reference evidence="2 3" key="1">
    <citation type="submission" date="2018-11" db="EMBL/GenBank/DDBJ databases">
        <title>Novel bacteria species description.</title>
        <authorList>
            <person name="Han J.-H."/>
        </authorList>
    </citation>
    <scope>NUCLEOTIDE SEQUENCE [LARGE SCALE GENOMIC DNA]</scope>
    <source>
        <strain evidence="2 3">KCTC23259</strain>
    </source>
</reference>
<dbReference type="EMBL" id="RJUF01000175">
    <property type="protein sequence ID" value="MCP9764697.1"/>
    <property type="molecule type" value="Genomic_DNA"/>
</dbReference>
<keyword evidence="3" id="KW-1185">Reference proteome</keyword>
<dbReference type="CDD" id="cd04301">
    <property type="entry name" value="NAT_SF"/>
    <property type="match status" value="1"/>
</dbReference>
<evidence type="ECO:0000313" key="2">
    <source>
        <dbReference type="EMBL" id="MCP9764697.1"/>
    </source>
</evidence>
<dbReference type="Pfam" id="PF00583">
    <property type="entry name" value="Acetyltransf_1"/>
    <property type="match status" value="1"/>
</dbReference>
<feature type="domain" description="N-acetyltransferase" evidence="1">
    <location>
        <begin position="1"/>
        <end position="141"/>
    </location>
</feature>
<dbReference type="AlphaFoldDB" id="A0AAE3H575"/>
<dbReference type="Gene3D" id="3.40.630.30">
    <property type="match status" value="1"/>
</dbReference>
<comment type="caution">
    <text evidence="2">The sequence shown here is derived from an EMBL/GenBank/DDBJ whole genome shotgun (WGS) entry which is preliminary data.</text>
</comment>